<evidence type="ECO:0000256" key="5">
    <source>
        <dbReference type="SAM" id="MobiDB-lite"/>
    </source>
</evidence>
<dbReference type="Gene3D" id="1.10.10.60">
    <property type="entry name" value="Homeodomain-like"/>
    <property type="match status" value="2"/>
</dbReference>
<dbReference type="PROSITE" id="PS50090">
    <property type="entry name" value="MYB_LIKE"/>
    <property type="match status" value="2"/>
</dbReference>
<dbReference type="PANTHER" id="PTHR46621">
    <property type="entry name" value="SNRNA-ACTIVATING PROTEIN COMPLEX SUBUNIT 4"/>
    <property type="match status" value="1"/>
</dbReference>
<dbReference type="SUPFAM" id="SSF46689">
    <property type="entry name" value="Homeodomain-like"/>
    <property type="match status" value="2"/>
</dbReference>
<sequence length="478" mass="52924">MAVHAGESTILELGIAYLDELSPTLGPDIKMRLIHAMSTYLGQQSTFDQSQQIFFSYIGRAEPLEKLREIVEQPDDPINLQDQQGSGQIAAIEASGDDSGDDSAANRKRTRSWTQQEDIRLLAGIYRYGADNWTTISLFVGNGRTRAQCCQRWTRGLNPRISKNLWSYEEDLRLVQLVNTYGDKSWTRIAAMMGNRSDVQCRYHYHQVMRDMPPILKKMIKTSNMTSNVGSDNPNFTSHVDSNALAAAIEGRHATISPELQQIRTSIEAQLPTRYSLPQLTMPPELIQSASELGPGLPVMNGNGLTNMRPVLSQPMFAEPNQQPSDGNMSQMASFQQFGQIPQIQQIIPQIAQISTMSQRQVSQLSGNLASPLNISIHPQQLTSNLAMKQMINNGMAMMQPSPQFGNASPQVPPPKQSQPVLDSSMSADTSHAMHQRRSSQIPLQSNGAKTKFPPPPNLEKSLSGTDGIDSFLKNFKS</sequence>
<feature type="compositionally biased region" description="Polar residues" evidence="5">
    <location>
        <begin position="439"/>
        <end position="449"/>
    </location>
</feature>
<evidence type="ECO:0000259" key="7">
    <source>
        <dbReference type="PROSITE" id="PS51294"/>
    </source>
</evidence>
<comment type="caution">
    <text evidence="8">The sequence shown here is derived from an EMBL/GenBank/DDBJ whole genome shotgun (WGS) entry which is preliminary data.</text>
</comment>
<evidence type="ECO:0000256" key="3">
    <source>
        <dbReference type="ARBA" id="ARBA00023163"/>
    </source>
</evidence>
<feature type="region of interest" description="Disordered" evidence="5">
    <location>
        <begin position="399"/>
        <end position="478"/>
    </location>
</feature>
<dbReference type="GO" id="GO:0019185">
    <property type="term" value="C:snRNA-activating protein complex"/>
    <property type="evidence" value="ECO:0007669"/>
    <property type="project" value="TreeGrafter"/>
</dbReference>
<feature type="domain" description="Myb-like" evidence="6">
    <location>
        <begin position="105"/>
        <end position="157"/>
    </location>
</feature>
<proteinExistence type="predicted"/>
<dbReference type="InterPro" id="IPR009057">
    <property type="entry name" value="Homeodomain-like_sf"/>
</dbReference>
<evidence type="ECO:0000313" key="9">
    <source>
        <dbReference type="Proteomes" id="UP000179807"/>
    </source>
</evidence>
<keyword evidence="3" id="KW-0804">Transcription</keyword>
<dbReference type="GO" id="GO:0000978">
    <property type="term" value="F:RNA polymerase II cis-regulatory region sequence-specific DNA binding"/>
    <property type="evidence" value="ECO:0007669"/>
    <property type="project" value="TreeGrafter"/>
</dbReference>
<name>A0A1J4KAP1_9EUKA</name>
<dbReference type="GO" id="GO:0042796">
    <property type="term" value="P:snRNA transcription by RNA polymerase III"/>
    <property type="evidence" value="ECO:0007669"/>
    <property type="project" value="TreeGrafter"/>
</dbReference>
<dbReference type="PANTHER" id="PTHR46621:SF1">
    <property type="entry name" value="SNRNA-ACTIVATING PROTEIN COMPLEX SUBUNIT 4"/>
    <property type="match status" value="1"/>
</dbReference>
<dbReference type="GO" id="GO:0001006">
    <property type="term" value="F:RNA polymerase III type 3 promoter sequence-specific DNA binding"/>
    <property type="evidence" value="ECO:0007669"/>
    <property type="project" value="TreeGrafter"/>
</dbReference>
<feature type="domain" description="HTH myb-type" evidence="7">
    <location>
        <begin position="105"/>
        <end position="155"/>
    </location>
</feature>
<dbReference type="GeneID" id="94826876"/>
<gene>
    <name evidence="8" type="ORF">TRFO_04912</name>
</gene>
<dbReference type="AlphaFoldDB" id="A0A1J4KAP1"/>
<feature type="domain" description="HTH myb-type" evidence="7">
    <location>
        <begin position="158"/>
        <end position="213"/>
    </location>
</feature>
<keyword evidence="1" id="KW-0805">Transcription regulation</keyword>
<protein>
    <recommendedName>
        <fullName evidence="10">Myb-like DNA-binding domain containing protein</fullName>
    </recommendedName>
</protein>
<dbReference type="InterPro" id="IPR017930">
    <property type="entry name" value="Myb_dom"/>
</dbReference>
<accession>A0A1J4KAP1</accession>
<feature type="domain" description="Myb-like" evidence="6">
    <location>
        <begin position="158"/>
        <end position="209"/>
    </location>
</feature>
<evidence type="ECO:0000256" key="2">
    <source>
        <dbReference type="ARBA" id="ARBA00023125"/>
    </source>
</evidence>
<dbReference type="SMART" id="SM00717">
    <property type="entry name" value="SANT"/>
    <property type="match status" value="2"/>
</dbReference>
<dbReference type="EMBL" id="MLAK01000671">
    <property type="protein sequence ID" value="OHT08299.1"/>
    <property type="molecule type" value="Genomic_DNA"/>
</dbReference>
<dbReference type="OrthoDB" id="2143914at2759"/>
<evidence type="ECO:0008006" key="10">
    <source>
        <dbReference type="Google" id="ProtNLM"/>
    </source>
</evidence>
<keyword evidence="2" id="KW-0238">DNA-binding</keyword>
<reference evidence="8" key="1">
    <citation type="submission" date="2016-10" db="EMBL/GenBank/DDBJ databases">
        <authorList>
            <person name="Benchimol M."/>
            <person name="Almeida L.G."/>
            <person name="Vasconcelos A.T."/>
            <person name="Perreira-Neves A."/>
            <person name="Rosa I.A."/>
            <person name="Tasca T."/>
            <person name="Bogo M.R."/>
            <person name="de Souza W."/>
        </authorList>
    </citation>
    <scope>NUCLEOTIDE SEQUENCE [LARGE SCALE GENOMIC DNA]</scope>
    <source>
        <strain evidence="8">K</strain>
    </source>
</reference>
<dbReference type="InterPro" id="IPR001005">
    <property type="entry name" value="SANT/Myb"/>
</dbReference>
<dbReference type="Pfam" id="PF00249">
    <property type="entry name" value="Myb_DNA-binding"/>
    <property type="match status" value="2"/>
</dbReference>
<evidence type="ECO:0000259" key="6">
    <source>
        <dbReference type="PROSITE" id="PS50090"/>
    </source>
</evidence>
<dbReference type="InterPro" id="IPR051575">
    <property type="entry name" value="Myb-like_DNA-bd"/>
</dbReference>
<keyword evidence="9" id="KW-1185">Reference proteome</keyword>
<keyword evidence="4" id="KW-0539">Nucleus</keyword>
<evidence type="ECO:0000256" key="4">
    <source>
        <dbReference type="ARBA" id="ARBA00023242"/>
    </source>
</evidence>
<evidence type="ECO:0000313" key="8">
    <source>
        <dbReference type="EMBL" id="OHT08299.1"/>
    </source>
</evidence>
<organism evidence="8 9">
    <name type="scientific">Tritrichomonas foetus</name>
    <dbReference type="NCBI Taxonomy" id="1144522"/>
    <lineage>
        <taxon>Eukaryota</taxon>
        <taxon>Metamonada</taxon>
        <taxon>Parabasalia</taxon>
        <taxon>Tritrichomonadida</taxon>
        <taxon>Tritrichomonadidae</taxon>
        <taxon>Tritrichomonas</taxon>
    </lineage>
</organism>
<dbReference type="CDD" id="cd00167">
    <property type="entry name" value="SANT"/>
    <property type="match status" value="2"/>
</dbReference>
<dbReference type="GO" id="GO:0042795">
    <property type="term" value="P:snRNA transcription by RNA polymerase II"/>
    <property type="evidence" value="ECO:0007669"/>
    <property type="project" value="TreeGrafter"/>
</dbReference>
<evidence type="ECO:0000256" key="1">
    <source>
        <dbReference type="ARBA" id="ARBA00023015"/>
    </source>
</evidence>
<dbReference type="PROSITE" id="PS51294">
    <property type="entry name" value="HTH_MYB"/>
    <property type="match status" value="2"/>
</dbReference>
<dbReference type="RefSeq" id="XP_068361435.1">
    <property type="nucleotide sequence ID" value="XM_068492172.1"/>
</dbReference>
<dbReference type="VEuPathDB" id="TrichDB:TRFO_04912"/>
<dbReference type="Proteomes" id="UP000179807">
    <property type="component" value="Unassembled WGS sequence"/>
</dbReference>